<reference evidence="1 2" key="1">
    <citation type="journal article" date="2019" name="Plant Biotechnol. J.">
        <title>The red bayberry genome and genetic basis of sex determination.</title>
        <authorList>
            <person name="Jia H.M."/>
            <person name="Jia H.J."/>
            <person name="Cai Q.L."/>
            <person name="Wang Y."/>
            <person name="Zhao H.B."/>
            <person name="Yang W.F."/>
            <person name="Wang G.Y."/>
            <person name="Li Y.H."/>
            <person name="Zhan D.L."/>
            <person name="Shen Y.T."/>
            <person name="Niu Q.F."/>
            <person name="Chang L."/>
            <person name="Qiu J."/>
            <person name="Zhao L."/>
            <person name="Xie H.B."/>
            <person name="Fu W.Y."/>
            <person name="Jin J."/>
            <person name="Li X.W."/>
            <person name="Jiao Y."/>
            <person name="Zhou C.C."/>
            <person name="Tu T."/>
            <person name="Chai C.Y."/>
            <person name="Gao J.L."/>
            <person name="Fan L.J."/>
            <person name="van de Weg E."/>
            <person name="Wang J.Y."/>
            <person name="Gao Z.S."/>
        </authorList>
    </citation>
    <scope>NUCLEOTIDE SEQUENCE [LARGE SCALE GENOMIC DNA]</scope>
    <source>
        <tissue evidence="1">Leaves</tissue>
    </source>
</reference>
<dbReference type="OrthoDB" id="1745817at2759"/>
<accession>A0A6A1VJV3</accession>
<sequence length="88" mass="9826">MSGIKEARGKMHRIVLEKACIVGKLRVYILEDRMGGDDKVSSMLSSHIDSLVQSHVPMDSVKWSKVFNVVKSYVMSKVLDDLTSIMIG</sequence>
<dbReference type="AlphaFoldDB" id="A0A6A1VJV3"/>
<protein>
    <submittedName>
        <fullName evidence="1">Uncharacterized protein</fullName>
    </submittedName>
</protein>
<gene>
    <name evidence="1" type="ORF">CJ030_MR5G021757</name>
</gene>
<proteinExistence type="predicted"/>
<organism evidence="1 2">
    <name type="scientific">Morella rubra</name>
    <name type="common">Chinese bayberry</name>
    <dbReference type="NCBI Taxonomy" id="262757"/>
    <lineage>
        <taxon>Eukaryota</taxon>
        <taxon>Viridiplantae</taxon>
        <taxon>Streptophyta</taxon>
        <taxon>Embryophyta</taxon>
        <taxon>Tracheophyta</taxon>
        <taxon>Spermatophyta</taxon>
        <taxon>Magnoliopsida</taxon>
        <taxon>eudicotyledons</taxon>
        <taxon>Gunneridae</taxon>
        <taxon>Pentapetalae</taxon>
        <taxon>rosids</taxon>
        <taxon>fabids</taxon>
        <taxon>Fagales</taxon>
        <taxon>Myricaceae</taxon>
        <taxon>Morella</taxon>
    </lineage>
</organism>
<evidence type="ECO:0000313" key="1">
    <source>
        <dbReference type="EMBL" id="KAB1213179.1"/>
    </source>
</evidence>
<dbReference type="EMBL" id="RXIC02000023">
    <property type="protein sequence ID" value="KAB1213179.1"/>
    <property type="molecule type" value="Genomic_DNA"/>
</dbReference>
<keyword evidence="2" id="KW-1185">Reference proteome</keyword>
<evidence type="ECO:0000313" key="2">
    <source>
        <dbReference type="Proteomes" id="UP000516437"/>
    </source>
</evidence>
<name>A0A6A1VJV3_9ROSI</name>
<comment type="caution">
    <text evidence="1">The sequence shown here is derived from an EMBL/GenBank/DDBJ whole genome shotgun (WGS) entry which is preliminary data.</text>
</comment>
<dbReference type="Proteomes" id="UP000516437">
    <property type="component" value="Chromosome 5"/>
</dbReference>